<dbReference type="GO" id="GO:0009982">
    <property type="term" value="F:pseudouridine synthase activity"/>
    <property type="evidence" value="ECO:0007669"/>
    <property type="project" value="InterPro"/>
</dbReference>
<accession>X1IG41</accession>
<dbReference type="InterPro" id="IPR014780">
    <property type="entry name" value="tRNA_psdUridine_synth_TruB"/>
</dbReference>
<dbReference type="GO" id="GO:1990481">
    <property type="term" value="P:mRNA pseudouridine synthesis"/>
    <property type="evidence" value="ECO:0007669"/>
    <property type="project" value="TreeGrafter"/>
</dbReference>
<dbReference type="Gene3D" id="3.30.2350.10">
    <property type="entry name" value="Pseudouridine synthase"/>
    <property type="match status" value="1"/>
</dbReference>
<comment type="caution">
    <text evidence="1">The sequence shown here is derived from an EMBL/GenBank/DDBJ whole genome shotgun (WGS) entry which is preliminary data.</text>
</comment>
<reference evidence="1" key="1">
    <citation type="journal article" date="2014" name="Front. Microbiol.">
        <title>High frequency of phylogenetically diverse reductive dehalogenase-homologous genes in deep subseafloor sedimentary metagenomes.</title>
        <authorList>
            <person name="Kawai M."/>
            <person name="Futagami T."/>
            <person name="Toyoda A."/>
            <person name="Takaki Y."/>
            <person name="Nishi S."/>
            <person name="Hori S."/>
            <person name="Arai W."/>
            <person name="Tsubouchi T."/>
            <person name="Morono Y."/>
            <person name="Uchiyama I."/>
            <person name="Ito T."/>
            <person name="Fujiyama A."/>
            <person name="Inagaki F."/>
            <person name="Takami H."/>
        </authorList>
    </citation>
    <scope>NUCLEOTIDE SEQUENCE</scope>
    <source>
        <strain evidence="1">Expedition CK06-06</strain>
    </source>
</reference>
<gene>
    <name evidence="1" type="ORF">S03H2_28412</name>
</gene>
<dbReference type="PANTHER" id="PTHR13767">
    <property type="entry name" value="TRNA-PSEUDOURIDINE SYNTHASE"/>
    <property type="match status" value="1"/>
</dbReference>
<dbReference type="AlphaFoldDB" id="X1IG41"/>
<evidence type="ECO:0000313" key="1">
    <source>
        <dbReference type="EMBL" id="GAH56513.1"/>
    </source>
</evidence>
<protein>
    <recommendedName>
        <fullName evidence="2">tRNA pseudouridylate synthase B C-terminal domain-containing protein</fullName>
    </recommendedName>
</protein>
<dbReference type="InterPro" id="IPR020103">
    <property type="entry name" value="PsdUridine_synth_cat_dom_sf"/>
</dbReference>
<feature type="non-terminal residue" evidence="1">
    <location>
        <position position="1"/>
    </location>
</feature>
<dbReference type="SUPFAM" id="SSF55120">
    <property type="entry name" value="Pseudouridine synthase"/>
    <property type="match status" value="1"/>
</dbReference>
<sequence>TKKKMIGLFDITCSSGTYIRTLIEDIAQNLSTYAYTENLVRTQIGAFNLKKAFFLKDFNKEKVLALKGKYFSHNFHVLETKTALASNFKKGIKLSHKIIADQTGLNFDINNINNTNNIVIFTNNNDIITTIIKLGEKECKYLFNYPEIILDKL</sequence>
<proteinExistence type="predicted"/>
<dbReference type="EMBL" id="BARU01017114">
    <property type="protein sequence ID" value="GAH56513.1"/>
    <property type="molecule type" value="Genomic_DNA"/>
</dbReference>
<evidence type="ECO:0008006" key="2">
    <source>
        <dbReference type="Google" id="ProtNLM"/>
    </source>
</evidence>
<dbReference type="GO" id="GO:0006400">
    <property type="term" value="P:tRNA modification"/>
    <property type="evidence" value="ECO:0007669"/>
    <property type="project" value="TreeGrafter"/>
</dbReference>
<dbReference type="PANTHER" id="PTHR13767:SF2">
    <property type="entry name" value="PSEUDOURIDYLATE SYNTHASE TRUB1"/>
    <property type="match status" value="1"/>
</dbReference>
<name>X1IG41_9ZZZZ</name>
<dbReference type="GO" id="GO:0003723">
    <property type="term" value="F:RNA binding"/>
    <property type="evidence" value="ECO:0007669"/>
    <property type="project" value="InterPro"/>
</dbReference>
<organism evidence="1">
    <name type="scientific">marine sediment metagenome</name>
    <dbReference type="NCBI Taxonomy" id="412755"/>
    <lineage>
        <taxon>unclassified sequences</taxon>
        <taxon>metagenomes</taxon>
        <taxon>ecological metagenomes</taxon>
    </lineage>
</organism>